<dbReference type="InterPro" id="IPR025419">
    <property type="entry name" value="DUF4142"/>
</dbReference>
<dbReference type="RefSeq" id="WP_060150275.1">
    <property type="nucleotide sequence ID" value="NZ_LPGD01000100.1"/>
</dbReference>
<dbReference type="AlphaFoldDB" id="A0A106P3U3"/>
<dbReference type="Proteomes" id="UP000068603">
    <property type="component" value="Unassembled WGS sequence"/>
</dbReference>
<protein>
    <submittedName>
        <fullName evidence="4">DUF305 domain-containing protein</fullName>
    </submittedName>
</protein>
<evidence type="ECO:0000313" key="5">
    <source>
        <dbReference type="Proteomes" id="UP000068603"/>
    </source>
</evidence>
<feature type="signal peptide" evidence="2">
    <location>
        <begin position="1"/>
        <end position="23"/>
    </location>
</feature>
<dbReference type="EMBL" id="LPHB01000056">
    <property type="protein sequence ID" value="KWA58869.1"/>
    <property type="molecule type" value="Genomic_DNA"/>
</dbReference>
<feature type="domain" description="DUF4142" evidence="3">
    <location>
        <begin position="60"/>
        <end position="193"/>
    </location>
</feature>
<evidence type="ECO:0000256" key="2">
    <source>
        <dbReference type="SAM" id="SignalP"/>
    </source>
</evidence>
<feature type="chain" id="PRO_5030020019" evidence="2">
    <location>
        <begin position="24"/>
        <end position="203"/>
    </location>
</feature>
<dbReference type="STRING" id="1503054.WT74_24640"/>
<dbReference type="Pfam" id="PF13628">
    <property type="entry name" value="DUF4142"/>
    <property type="match status" value="1"/>
</dbReference>
<evidence type="ECO:0000259" key="3">
    <source>
        <dbReference type="Pfam" id="PF13628"/>
    </source>
</evidence>
<dbReference type="InterPro" id="IPR012347">
    <property type="entry name" value="Ferritin-like"/>
</dbReference>
<comment type="caution">
    <text evidence="4">The sequence shown here is derived from an EMBL/GenBank/DDBJ whole genome shotgun (WGS) entry which is preliminary data.</text>
</comment>
<organism evidence="4">
    <name type="scientific">Burkholderia stagnalis</name>
    <dbReference type="NCBI Taxonomy" id="1503054"/>
    <lineage>
        <taxon>Bacteria</taxon>
        <taxon>Pseudomonadati</taxon>
        <taxon>Pseudomonadota</taxon>
        <taxon>Betaproteobacteria</taxon>
        <taxon>Burkholderiales</taxon>
        <taxon>Burkholderiaceae</taxon>
        <taxon>Burkholderia</taxon>
        <taxon>Burkholderia cepacia complex</taxon>
    </lineage>
</organism>
<keyword evidence="2" id="KW-0732">Signal</keyword>
<evidence type="ECO:0000313" key="4">
    <source>
        <dbReference type="EMBL" id="KWA58869.1"/>
    </source>
</evidence>
<dbReference type="Gene3D" id="1.20.1260.10">
    <property type="match status" value="1"/>
</dbReference>
<evidence type="ECO:0000256" key="1">
    <source>
        <dbReference type="SAM" id="MobiDB-lite"/>
    </source>
</evidence>
<proteinExistence type="predicted"/>
<accession>A0A106P3U3</accession>
<gene>
    <name evidence="4" type="ORF">WT44_22245</name>
</gene>
<reference evidence="4 5" key="1">
    <citation type="submission" date="2015-11" db="EMBL/GenBank/DDBJ databases">
        <title>Expanding the genomic diversity of Burkholderia species for the development of highly accurate diagnostics.</title>
        <authorList>
            <person name="Sahl J."/>
            <person name="Keim P."/>
            <person name="Wagner D."/>
        </authorList>
    </citation>
    <scope>NUCLEOTIDE SEQUENCE [LARGE SCALE GENOMIC DNA]</scope>
    <source>
        <strain evidence="4 5">MSMB1960WGS</strain>
    </source>
</reference>
<name>A0A106P3U3_9BURK</name>
<dbReference type="PANTHER" id="PTHR38593:SF1">
    <property type="entry name" value="BLR2558 PROTEIN"/>
    <property type="match status" value="1"/>
</dbReference>
<sequence>MRTGIWTCAAIAAALGVAATTPAQTPDVPPASNTRAPRGVIEPPPVPDDTQMSKRPQGIDAEFVDKAGLAGKSEMQASQLALEKASSPDVRAFAKRMVDDHGKVSARLRGLGVRKGLPVQTVQIVDPDVEALRRRAGRDFDVAYLAVAGPEAHRKAIRVFEDEARNGHDADLRAFANDTLPLLRQHLAAAQALARKLGAPGAP</sequence>
<feature type="region of interest" description="Disordered" evidence="1">
    <location>
        <begin position="22"/>
        <end position="56"/>
    </location>
</feature>
<dbReference type="PANTHER" id="PTHR38593">
    <property type="entry name" value="BLR2558 PROTEIN"/>
    <property type="match status" value="1"/>
</dbReference>